<dbReference type="STRING" id="456442.Mboo_1660"/>
<dbReference type="EMBL" id="CP000780">
    <property type="protein sequence ID" value="ABS56177.1"/>
    <property type="molecule type" value="Genomic_DNA"/>
</dbReference>
<dbReference type="InterPro" id="IPR029479">
    <property type="entry name" value="Nitroreductase"/>
</dbReference>
<dbReference type="Gene3D" id="3.40.109.10">
    <property type="entry name" value="NADH Oxidase"/>
    <property type="match status" value="1"/>
</dbReference>
<evidence type="ECO:0000259" key="6">
    <source>
        <dbReference type="Pfam" id="PF00881"/>
    </source>
</evidence>
<keyword evidence="8" id="KW-1185">Reference proteome</keyword>
<dbReference type="KEGG" id="mbn:Mboo_1660"/>
<comment type="cofactor">
    <cofactor evidence="1">
        <name>FMN</name>
        <dbReference type="ChEBI" id="CHEBI:58210"/>
    </cofactor>
</comment>
<evidence type="ECO:0000256" key="3">
    <source>
        <dbReference type="ARBA" id="ARBA00022630"/>
    </source>
</evidence>
<organism evidence="7 8">
    <name type="scientific">Methanoregula boonei (strain DSM 21154 / JCM 14090 / 6A8)</name>
    <dbReference type="NCBI Taxonomy" id="456442"/>
    <lineage>
        <taxon>Archaea</taxon>
        <taxon>Methanobacteriati</taxon>
        <taxon>Methanobacteriota</taxon>
        <taxon>Stenosarchaea group</taxon>
        <taxon>Methanomicrobia</taxon>
        <taxon>Methanomicrobiales</taxon>
        <taxon>Methanoregulaceae</taxon>
        <taxon>Methanoregula</taxon>
    </lineage>
</organism>
<dbReference type="RefSeq" id="WP_012107223.1">
    <property type="nucleotide sequence ID" value="NC_009712.1"/>
</dbReference>
<dbReference type="PANTHER" id="PTHR43673:SF2">
    <property type="entry name" value="NITROREDUCTASE"/>
    <property type="match status" value="1"/>
</dbReference>
<reference evidence="8" key="1">
    <citation type="journal article" date="2015" name="Microbiology">
        <title>Genome of Methanoregula boonei 6A8 reveals adaptations to oligotrophic peatland environments.</title>
        <authorList>
            <person name="Braeuer S."/>
            <person name="Cadillo-Quiroz H."/>
            <person name="Kyrpides N."/>
            <person name="Woyke T."/>
            <person name="Goodwin L."/>
            <person name="Detter C."/>
            <person name="Podell S."/>
            <person name="Yavitt J.B."/>
            <person name="Zinder S.H."/>
        </authorList>
    </citation>
    <scope>NUCLEOTIDE SEQUENCE [LARGE SCALE GENOMIC DNA]</scope>
    <source>
        <strain evidence="8">DSM 21154 / JCM 14090 / 6A8</strain>
    </source>
</reference>
<dbReference type="PANTHER" id="PTHR43673">
    <property type="entry name" value="NAD(P)H NITROREDUCTASE YDGI-RELATED"/>
    <property type="match status" value="1"/>
</dbReference>
<evidence type="ECO:0000313" key="8">
    <source>
        <dbReference type="Proteomes" id="UP000002408"/>
    </source>
</evidence>
<dbReference type="eggNOG" id="arCOG00288">
    <property type="taxonomic scope" value="Archaea"/>
</dbReference>
<name>A7I8W6_METB6</name>
<gene>
    <name evidence="7" type="ordered locus">Mboo_1660</name>
</gene>
<feature type="domain" description="Nitroreductase" evidence="6">
    <location>
        <begin position="68"/>
        <end position="153"/>
    </location>
</feature>
<proteinExistence type="inferred from homology"/>
<comment type="similarity">
    <text evidence="2">Belongs to the nitroreductase family.</text>
</comment>
<dbReference type="GeneID" id="5410569"/>
<dbReference type="Proteomes" id="UP000002408">
    <property type="component" value="Chromosome"/>
</dbReference>
<dbReference type="SUPFAM" id="SSF55469">
    <property type="entry name" value="FMN-dependent nitroreductase-like"/>
    <property type="match status" value="1"/>
</dbReference>
<evidence type="ECO:0000313" key="7">
    <source>
        <dbReference type="EMBL" id="ABS56177.1"/>
    </source>
</evidence>
<dbReference type="GO" id="GO:0016491">
    <property type="term" value="F:oxidoreductase activity"/>
    <property type="evidence" value="ECO:0007669"/>
    <property type="project" value="UniProtKB-KW"/>
</dbReference>
<dbReference type="OrthoDB" id="287850at2157"/>
<evidence type="ECO:0000256" key="1">
    <source>
        <dbReference type="ARBA" id="ARBA00001917"/>
    </source>
</evidence>
<evidence type="ECO:0000256" key="5">
    <source>
        <dbReference type="ARBA" id="ARBA00023002"/>
    </source>
</evidence>
<protein>
    <submittedName>
        <fullName evidence="7">Nitroreductase</fullName>
    </submittedName>
</protein>
<accession>A7I8W6</accession>
<evidence type="ECO:0000256" key="2">
    <source>
        <dbReference type="ARBA" id="ARBA00007118"/>
    </source>
</evidence>
<dbReference type="InterPro" id="IPR000415">
    <property type="entry name" value="Nitroreductase-like"/>
</dbReference>
<dbReference type="AlphaFoldDB" id="A7I8W6"/>
<sequence length="175" mass="19154">MDSSDFKKFVSGRVSVRDFQETALCEDEISYIVSCAGTAPSAGNLEAWDVVVVTDAEARFALAKAAFGQEHVGAAPALFVVCANYVRSMSQYGERGILYAVQDATIACTYMMLAAHSHGLSSCWTGAFEEDDVREILDLPPHVRPLALLATGYGREPSRRAGRMEIGEHLHYETW</sequence>
<keyword evidence="3" id="KW-0285">Flavoprotein</keyword>
<keyword evidence="5" id="KW-0560">Oxidoreductase</keyword>
<dbReference type="HOGENOM" id="CLU_070764_7_1_2"/>
<dbReference type="Pfam" id="PF00881">
    <property type="entry name" value="Nitroreductase"/>
    <property type="match status" value="1"/>
</dbReference>
<keyword evidence="4" id="KW-0288">FMN</keyword>
<evidence type="ECO:0000256" key="4">
    <source>
        <dbReference type="ARBA" id="ARBA00022643"/>
    </source>
</evidence>